<protein>
    <submittedName>
        <fullName evidence="1">Retrovirus-related Pol polyprotein from transposon RE1</fullName>
    </submittedName>
</protein>
<evidence type="ECO:0000313" key="2">
    <source>
        <dbReference type="Proteomes" id="UP000288805"/>
    </source>
</evidence>
<dbReference type="EMBL" id="QGNW01000560">
    <property type="protein sequence ID" value="RVW67900.1"/>
    <property type="molecule type" value="Genomic_DNA"/>
</dbReference>
<name>A0A438G6Q9_VITVI</name>
<sequence>MMEELNFFLGLQIKQLKEGTFINQAKYIRDLLKRFNMEEAKTMKNPMSSSIKLDKDEKDKSIDSTMYRGMIGSLLCLTASRPDIMYSVCLCARFQSCPKESHIATGQEEDHKTRKCTKIKALTALTIDQAVDRIVNRLTGPRALDLGRVLLCLCTSASFNFISACLRLLIGRETTISRAQGKRPAEPSQPDQKEACRKARLSPESIFCIFNIPSVGLKVYESKAWPIVLSFEPREVIKRIYQDEVSDLEAFLIDSILTGRRIHVGYLMMMHMISCCESTIRVLPYDRFLTRVFKDAEVDLSRETDFKAPTIYDTYDEQSLADEPSFTELPHTEIPSQATHAPDHAPWMDLSTQISSLDTRMEELAVVSDTQFYSMEDHMDQYQTGFTSQFEHLQHRFEHIEECMD</sequence>
<dbReference type="Proteomes" id="UP000288805">
    <property type="component" value="Unassembled WGS sequence"/>
</dbReference>
<reference evidence="1 2" key="1">
    <citation type="journal article" date="2018" name="PLoS Genet.">
        <title>Population sequencing reveals clonal diversity and ancestral inbreeding in the grapevine cultivar Chardonnay.</title>
        <authorList>
            <person name="Roach M.J."/>
            <person name="Johnson D.L."/>
            <person name="Bohlmann J."/>
            <person name="van Vuuren H.J."/>
            <person name="Jones S.J."/>
            <person name="Pretorius I.S."/>
            <person name="Schmidt S.A."/>
            <person name="Borneman A.R."/>
        </authorList>
    </citation>
    <scope>NUCLEOTIDE SEQUENCE [LARGE SCALE GENOMIC DNA]</scope>
    <source>
        <strain evidence="2">cv. Chardonnay</strain>
        <tissue evidence="1">Leaf</tissue>
    </source>
</reference>
<gene>
    <name evidence="1" type="primary">RE1_3389</name>
    <name evidence="1" type="ORF">CK203_065247</name>
</gene>
<dbReference type="PANTHER" id="PTHR11439:SF483">
    <property type="entry name" value="PEPTIDE SYNTHASE GLIP-LIKE, PUTATIVE (AFU_ORTHOLOGUE AFUA_3G12920)-RELATED"/>
    <property type="match status" value="1"/>
</dbReference>
<accession>A0A438G6Q9</accession>
<evidence type="ECO:0000313" key="1">
    <source>
        <dbReference type="EMBL" id="RVW67900.1"/>
    </source>
</evidence>
<organism evidence="1 2">
    <name type="scientific">Vitis vinifera</name>
    <name type="common">Grape</name>
    <dbReference type="NCBI Taxonomy" id="29760"/>
    <lineage>
        <taxon>Eukaryota</taxon>
        <taxon>Viridiplantae</taxon>
        <taxon>Streptophyta</taxon>
        <taxon>Embryophyta</taxon>
        <taxon>Tracheophyta</taxon>
        <taxon>Spermatophyta</taxon>
        <taxon>Magnoliopsida</taxon>
        <taxon>eudicotyledons</taxon>
        <taxon>Gunneridae</taxon>
        <taxon>Pentapetalae</taxon>
        <taxon>rosids</taxon>
        <taxon>Vitales</taxon>
        <taxon>Vitaceae</taxon>
        <taxon>Viteae</taxon>
        <taxon>Vitis</taxon>
    </lineage>
</organism>
<dbReference type="PANTHER" id="PTHR11439">
    <property type="entry name" value="GAG-POL-RELATED RETROTRANSPOSON"/>
    <property type="match status" value="1"/>
</dbReference>
<dbReference type="AlphaFoldDB" id="A0A438G6Q9"/>
<proteinExistence type="predicted"/>
<comment type="caution">
    <text evidence="1">The sequence shown here is derived from an EMBL/GenBank/DDBJ whole genome shotgun (WGS) entry which is preliminary data.</text>
</comment>